<dbReference type="RefSeq" id="WP_115611405.1">
    <property type="nucleotide sequence ID" value="NZ_JBHLZC010000001.1"/>
</dbReference>
<dbReference type="InterPro" id="IPR005119">
    <property type="entry name" value="LysR_subst-bd"/>
</dbReference>
<dbReference type="Gene3D" id="3.40.190.290">
    <property type="match status" value="1"/>
</dbReference>
<dbReference type="Pfam" id="PF03466">
    <property type="entry name" value="LysR_substrate"/>
    <property type="match status" value="1"/>
</dbReference>
<evidence type="ECO:0000313" key="7">
    <source>
        <dbReference type="Proteomes" id="UP000254572"/>
    </source>
</evidence>
<dbReference type="Gene3D" id="1.10.10.10">
    <property type="entry name" value="Winged helix-like DNA-binding domain superfamily/Winged helix DNA-binding domain"/>
    <property type="match status" value="1"/>
</dbReference>
<dbReference type="PANTHER" id="PTHR30537">
    <property type="entry name" value="HTH-TYPE TRANSCRIPTIONAL REGULATOR"/>
    <property type="match status" value="1"/>
</dbReference>
<evidence type="ECO:0000259" key="5">
    <source>
        <dbReference type="PROSITE" id="PS50931"/>
    </source>
</evidence>
<dbReference type="InterPro" id="IPR036390">
    <property type="entry name" value="WH_DNA-bd_sf"/>
</dbReference>
<accession>A0A381E5Q8</accession>
<evidence type="ECO:0000256" key="2">
    <source>
        <dbReference type="ARBA" id="ARBA00023015"/>
    </source>
</evidence>
<dbReference type="GO" id="GO:0003700">
    <property type="term" value="F:DNA-binding transcription factor activity"/>
    <property type="evidence" value="ECO:0007669"/>
    <property type="project" value="InterPro"/>
</dbReference>
<protein>
    <submittedName>
        <fullName evidence="6">D-malate degradation protein R</fullName>
    </submittedName>
</protein>
<keyword evidence="4" id="KW-0804">Transcription</keyword>
<dbReference type="InterPro" id="IPR058163">
    <property type="entry name" value="LysR-type_TF_proteobact-type"/>
</dbReference>
<evidence type="ECO:0000256" key="3">
    <source>
        <dbReference type="ARBA" id="ARBA00023125"/>
    </source>
</evidence>
<dbReference type="SUPFAM" id="SSF46785">
    <property type="entry name" value="Winged helix' DNA-binding domain"/>
    <property type="match status" value="1"/>
</dbReference>
<sequence>MEPQNPDLRTLTFFLDVYRWHSFSATARQHNLSVPVITRCISQLEAVLRTPLFYRTTRAVLPTEAGHRFAEYAEAMLQHWREAQQALADLHETPSGTIRIHAPLVFGQRHIAPWLSGLLRRYPQLNVELLQRDEQADFQADRLDLAFCIGSRPDSALKMRTFAREHHYLAAAPSYLAAHGKPQTPDELGAHYCLLYRGKNGLDRWFFRTDSARDWASPPLRGKIVADNVEMLLRAALDGAGLVLFPDWLLGEYIRRGELISLSCGSRQVATDPHEHYVGAVYPRTCQPSRNLCAVLDYFSEVFGERAYWLLDGEDDGHGHSP</sequence>
<dbReference type="GO" id="GO:0006351">
    <property type="term" value="P:DNA-templated transcription"/>
    <property type="evidence" value="ECO:0007669"/>
    <property type="project" value="TreeGrafter"/>
</dbReference>
<feature type="domain" description="HTH lysR-type" evidence="5">
    <location>
        <begin position="6"/>
        <end position="63"/>
    </location>
</feature>
<evidence type="ECO:0000313" key="6">
    <source>
        <dbReference type="EMBL" id="SUX21708.1"/>
    </source>
</evidence>
<name>A0A381E5Q8_9GAMM</name>
<keyword evidence="7" id="KW-1185">Reference proteome</keyword>
<dbReference type="AlphaFoldDB" id="A0A381E5Q8"/>
<dbReference type="PANTHER" id="PTHR30537:SF5">
    <property type="entry name" value="HTH-TYPE TRANSCRIPTIONAL ACTIVATOR TTDR-RELATED"/>
    <property type="match status" value="1"/>
</dbReference>
<dbReference type="GO" id="GO:0043565">
    <property type="term" value="F:sequence-specific DNA binding"/>
    <property type="evidence" value="ECO:0007669"/>
    <property type="project" value="TreeGrafter"/>
</dbReference>
<organism evidence="6 7">
    <name type="scientific">Cardiobacterium valvarum</name>
    <dbReference type="NCBI Taxonomy" id="194702"/>
    <lineage>
        <taxon>Bacteria</taxon>
        <taxon>Pseudomonadati</taxon>
        <taxon>Pseudomonadota</taxon>
        <taxon>Gammaproteobacteria</taxon>
        <taxon>Cardiobacteriales</taxon>
        <taxon>Cardiobacteriaceae</taxon>
        <taxon>Cardiobacterium</taxon>
    </lineage>
</organism>
<evidence type="ECO:0000256" key="4">
    <source>
        <dbReference type="ARBA" id="ARBA00023163"/>
    </source>
</evidence>
<keyword evidence="2" id="KW-0805">Transcription regulation</keyword>
<dbReference type="Pfam" id="PF00126">
    <property type="entry name" value="HTH_1"/>
    <property type="match status" value="1"/>
</dbReference>
<dbReference type="CDD" id="cd08422">
    <property type="entry name" value="PBP2_CrgA_like"/>
    <property type="match status" value="1"/>
</dbReference>
<dbReference type="OrthoDB" id="9786526at2"/>
<dbReference type="PROSITE" id="PS50931">
    <property type="entry name" value="HTH_LYSR"/>
    <property type="match status" value="1"/>
</dbReference>
<dbReference type="InterPro" id="IPR000847">
    <property type="entry name" value="LysR_HTH_N"/>
</dbReference>
<proteinExistence type="inferred from homology"/>
<dbReference type="Proteomes" id="UP000254572">
    <property type="component" value="Unassembled WGS sequence"/>
</dbReference>
<evidence type="ECO:0000256" key="1">
    <source>
        <dbReference type="ARBA" id="ARBA00009437"/>
    </source>
</evidence>
<gene>
    <name evidence="6" type="primary">dmlR_3</name>
    <name evidence="6" type="ORF">NCTC13294_01074</name>
</gene>
<dbReference type="EMBL" id="UFUW01000001">
    <property type="protein sequence ID" value="SUX21708.1"/>
    <property type="molecule type" value="Genomic_DNA"/>
</dbReference>
<reference evidence="6 7" key="1">
    <citation type="submission" date="2018-06" db="EMBL/GenBank/DDBJ databases">
        <authorList>
            <consortium name="Pathogen Informatics"/>
            <person name="Doyle S."/>
        </authorList>
    </citation>
    <scope>NUCLEOTIDE SEQUENCE [LARGE SCALE GENOMIC DNA]</scope>
    <source>
        <strain evidence="6 7">NCTC13294</strain>
    </source>
</reference>
<dbReference type="SUPFAM" id="SSF53850">
    <property type="entry name" value="Periplasmic binding protein-like II"/>
    <property type="match status" value="1"/>
</dbReference>
<keyword evidence="3" id="KW-0238">DNA-binding</keyword>
<comment type="similarity">
    <text evidence="1">Belongs to the LysR transcriptional regulatory family.</text>
</comment>
<dbReference type="InterPro" id="IPR036388">
    <property type="entry name" value="WH-like_DNA-bd_sf"/>
</dbReference>